<dbReference type="InterPro" id="IPR002656">
    <property type="entry name" value="Acyl_transf_3_dom"/>
</dbReference>
<dbReference type="PATRIC" id="fig|330734.3.peg.2170"/>
<dbReference type="PANTHER" id="PTHR23028:SF53">
    <property type="entry name" value="ACYL_TRANSF_3 DOMAIN-CONTAINING PROTEIN"/>
    <property type="match status" value="1"/>
</dbReference>
<evidence type="ECO:0000256" key="1">
    <source>
        <dbReference type="SAM" id="Phobius"/>
    </source>
</evidence>
<organism evidence="4 5">
    <name type="scientific">Marinobacter psychrophilus</name>
    <dbReference type="NCBI Taxonomy" id="330734"/>
    <lineage>
        <taxon>Bacteria</taxon>
        <taxon>Pseudomonadati</taxon>
        <taxon>Pseudomonadota</taxon>
        <taxon>Gammaproteobacteria</taxon>
        <taxon>Pseudomonadales</taxon>
        <taxon>Marinobacteraceae</taxon>
        <taxon>Marinobacter</taxon>
    </lineage>
</organism>
<dbReference type="Proteomes" id="UP000036406">
    <property type="component" value="Chromosome"/>
</dbReference>
<keyword evidence="5" id="KW-1185">Reference proteome</keyword>
<feature type="transmembrane region" description="Helical" evidence="1">
    <location>
        <begin position="313"/>
        <end position="331"/>
    </location>
</feature>
<proteinExistence type="predicted"/>
<dbReference type="GO" id="GO:0016020">
    <property type="term" value="C:membrane"/>
    <property type="evidence" value="ECO:0007669"/>
    <property type="project" value="TreeGrafter"/>
</dbReference>
<dbReference type="Pfam" id="PF01757">
    <property type="entry name" value="Acyl_transf_3"/>
    <property type="match status" value="1"/>
</dbReference>
<feature type="transmembrane region" description="Helical" evidence="1">
    <location>
        <begin position="190"/>
        <end position="212"/>
    </location>
</feature>
<evidence type="ECO:0000259" key="3">
    <source>
        <dbReference type="Pfam" id="PF19040"/>
    </source>
</evidence>
<evidence type="ECO:0000313" key="5">
    <source>
        <dbReference type="Proteomes" id="UP000036406"/>
    </source>
</evidence>
<evidence type="ECO:0000259" key="2">
    <source>
        <dbReference type="Pfam" id="PF01757"/>
    </source>
</evidence>
<reference evidence="4 5" key="1">
    <citation type="submission" date="2015-05" db="EMBL/GenBank/DDBJ databases">
        <title>Complete genome of Marinobacter psychrophilus strain 20041T isolated from sea-ice of the Canadian Basin.</title>
        <authorList>
            <person name="Song L."/>
            <person name="Ren L."/>
            <person name="Yu Y."/>
            <person name="Wang X."/>
        </authorList>
    </citation>
    <scope>NUCLEOTIDE SEQUENCE [LARGE SCALE GENOMIC DNA]</scope>
    <source>
        <strain evidence="4 5">20041</strain>
    </source>
</reference>
<evidence type="ECO:0008006" key="6">
    <source>
        <dbReference type="Google" id="ProtNLM"/>
    </source>
</evidence>
<dbReference type="InterPro" id="IPR050879">
    <property type="entry name" value="Acyltransferase_3"/>
</dbReference>
<dbReference type="AlphaFoldDB" id="A0A0H4ICJ6"/>
<dbReference type="GO" id="GO:0016747">
    <property type="term" value="F:acyltransferase activity, transferring groups other than amino-acyl groups"/>
    <property type="evidence" value="ECO:0007669"/>
    <property type="project" value="InterPro"/>
</dbReference>
<feature type="transmembrane region" description="Helical" evidence="1">
    <location>
        <begin position="77"/>
        <end position="96"/>
    </location>
</feature>
<dbReference type="STRING" id="330734.ABA45_10325"/>
<feature type="domain" description="SGNH" evidence="3">
    <location>
        <begin position="397"/>
        <end position="631"/>
    </location>
</feature>
<feature type="transmembrane region" description="Helical" evidence="1">
    <location>
        <begin position="134"/>
        <end position="158"/>
    </location>
</feature>
<name>A0A0H4ICJ6_9GAMM</name>
<feature type="transmembrane region" description="Helical" evidence="1">
    <location>
        <begin position="351"/>
        <end position="370"/>
    </location>
</feature>
<dbReference type="InterPro" id="IPR043968">
    <property type="entry name" value="SGNH"/>
</dbReference>
<keyword evidence="1" id="KW-0472">Membrane</keyword>
<accession>A0A0H4ICJ6</accession>
<feature type="transmembrane region" description="Helical" evidence="1">
    <location>
        <begin position="103"/>
        <end position="122"/>
    </location>
</feature>
<protein>
    <recommendedName>
        <fullName evidence="6">Acyltransferase</fullName>
    </recommendedName>
</protein>
<feature type="transmembrane region" description="Helical" evidence="1">
    <location>
        <begin position="246"/>
        <end position="265"/>
    </location>
</feature>
<feature type="transmembrane region" description="Helical" evidence="1">
    <location>
        <begin position="37"/>
        <end position="57"/>
    </location>
</feature>
<keyword evidence="1" id="KW-1133">Transmembrane helix</keyword>
<feature type="domain" description="Acyltransferase 3" evidence="2">
    <location>
        <begin position="10"/>
        <end position="328"/>
    </location>
</feature>
<gene>
    <name evidence="4" type="ORF">ABA45_10325</name>
</gene>
<dbReference type="Pfam" id="PF19040">
    <property type="entry name" value="SGNH"/>
    <property type="match status" value="1"/>
</dbReference>
<keyword evidence="1" id="KW-0812">Transmembrane</keyword>
<evidence type="ECO:0000313" key="4">
    <source>
        <dbReference type="EMBL" id="AKO52752.1"/>
    </source>
</evidence>
<dbReference type="KEGG" id="mpq:ABA45_10325"/>
<dbReference type="GO" id="GO:0009103">
    <property type="term" value="P:lipopolysaccharide biosynthetic process"/>
    <property type="evidence" value="ECO:0007669"/>
    <property type="project" value="TreeGrafter"/>
</dbReference>
<dbReference type="EMBL" id="CP011494">
    <property type="protein sequence ID" value="AKO52752.1"/>
    <property type="molecule type" value="Genomic_DNA"/>
</dbReference>
<feature type="transmembrane region" description="Helical" evidence="1">
    <location>
        <begin position="224"/>
        <end position="240"/>
    </location>
</feature>
<sequence length="650" mass="72180">MPKKLTYLPQLDGLRALAVLAVVIFHSRTDWLSGGFVGVDVFFVLSGFLITQMVVGSLEAGRFSYVDFIAGRVRRLFPAYLAMVSACLAAAPFILLPAEFERLAETALASLFFLSNIFFYQNLGYFDAAAEQQILLHTWSLAVEWQFYLIFPTVLWLAFRFTGRVLITLLLLGVTSLALNLVMTPQDAQFTFFMFPARAWELIAGGLLGLAYMNGAFRGRERHVFTAAGLLLLVAAFVFFDKSTLFPGVAAIVPVLATVILVYNITQAETGLLTSCLSWRPLVMIGKMSYSLYLWHWPVLLYARFYFGDELTLFQLLLCWAVTVVLSYGSWRWIESRLRGHRWLAGKWRGYIGAVVMSVPVAVSAGMIMLHDGYEKRLPEAAQSLIAIKKWPDFGSCVTKYDKDHYYNCILGPEGKPATTLVWGDSHAQTLIWAINSIAERRGAAVRHVTKGGCPPIFYGVPVSANIDKVACLESQRSAKQIIESDPTINTVLVAARWPLYQLTTLTLTENQSSNKFGDALLATVRQLLGLGLNVVIVDSLPEPGFDVANVLARRALIGQQSIDTFVDGRPPFQSLKVLEGIESPKLRLIRLNSTLCPDGDCPLWEKSEIRYFDSDHLAKAGAQMLIDYIDKVIVLEPVGLGSENVVGLE</sequence>
<dbReference type="RefSeq" id="WP_048385890.1">
    <property type="nucleotide sequence ID" value="NZ_CP011494.1"/>
</dbReference>
<feature type="transmembrane region" description="Helical" evidence="1">
    <location>
        <begin position="165"/>
        <end position="184"/>
    </location>
</feature>
<dbReference type="PANTHER" id="PTHR23028">
    <property type="entry name" value="ACETYLTRANSFERASE"/>
    <property type="match status" value="1"/>
</dbReference>